<sequence>MGAINCKIHAWAGESIGGTPVANLSDSHILAAAWTVGCNILITATKTHNDRGLATPTYSTIVGNVFFLIPTFSQAGITIIPYQPATCLQIKGLPTWDPTTNCPDELTSVFQSLDGLGIFEGVELIKNGPAPSDALSWAQDPKAFSAESCPCMVTVCFYNNDGREMGALLKKAFYLLSCHRRFDKWPPKPLPPKKG</sequence>
<accession>A0A9P7FLE5</accession>
<reference evidence="1" key="1">
    <citation type="submission" date="2021-02" db="EMBL/GenBank/DDBJ databases">
        <authorList>
            <person name="Nieuwenhuis M."/>
            <person name="Van De Peppel L.J.J."/>
        </authorList>
    </citation>
    <scope>NUCLEOTIDE SEQUENCE</scope>
    <source>
        <strain evidence="1">D49</strain>
    </source>
</reference>
<dbReference type="AlphaFoldDB" id="A0A9P7FLE5"/>
<dbReference type="Proteomes" id="UP000717328">
    <property type="component" value="Unassembled WGS sequence"/>
</dbReference>
<gene>
    <name evidence="1" type="ORF">H0H81_005217</name>
</gene>
<protein>
    <submittedName>
        <fullName evidence="1">Uncharacterized protein</fullName>
    </submittedName>
</protein>
<name>A0A9P7FLE5_9AGAR</name>
<evidence type="ECO:0000313" key="1">
    <source>
        <dbReference type="EMBL" id="KAG5633797.1"/>
    </source>
</evidence>
<dbReference type="EMBL" id="JABCKI010007037">
    <property type="protein sequence ID" value="KAG5633797.1"/>
    <property type="molecule type" value="Genomic_DNA"/>
</dbReference>
<reference evidence="1" key="2">
    <citation type="submission" date="2021-10" db="EMBL/GenBank/DDBJ databases">
        <title>Phylogenomics reveals ancestral predisposition of the termite-cultivated fungus Termitomyces towards a domesticated lifestyle.</title>
        <authorList>
            <person name="Auxier B."/>
            <person name="Grum-Grzhimaylo A."/>
            <person name="Cardenas M.E."/>
            <person name="Lodge J.D."/>
            <person name="Laessoe T."/>
            <person name="Pedersen O."/>
            <person name="Smith M.E."/>
            <person name="Kuyper T.W."/>
            <person name="Franco-Molano E.A."/>
            <person name="Baroni T.J."/>
            <person name="Aanen D.K."/>
        </authorList>
    </citation>
    <scope>NUCLEOTIDE SEQUENCE</scope>
    <source>
        <strain evidence="1">D49</strain>
    </source>
</reference>
<proteinExistence type="predicted"/>
<keyword evidence="2" id="KW-1185">Reference proteome</keyword>
<organism evidence="1 2">
    <name type="scientific">Sphagnurus paluster</name>
    <dbReference type="NCBI Taxonomy" id="117069"/>
    <lineage>
        <taxon>Eukaryota</taxon>
        <taxon>Fungi</taxon>
        <taxon>Dikarya</taxon>
        <taxon>Basidiomycota</taxon>
        <taxon>Agaricomycotina</taxon>
        <taxon>Agaricomycetes</taxon>
        <taxon>Agaricomycetidae</taxon>
        <taxon>Agaricales</taxon>
        <taxon>Tricholomatineae</taxon>
        <taxon>Lyophyllaceae</taxon>
        <taxon>Sphagnurus</taxon>
    </lineage>
</organism>
<evidence type="ECO:0000313" key="2">
    <source>
        <dbReference type="Proteomes" id="UP000717328"/>
    </source>
</evidence>
<comment type="caution">
    <text evidence="1">The sequence shown here is derived from an EMBL/GenBank/DDBJ whole genome shotgun (WGS) entry which is preliminary data.</text>
</comment>